<dbReference type="InterPro" id="IPR050109">
    <property type="entry name" value="HTH-type_TetR-like_transc_reg"/>
</dbReference>
<dbReference type="AlphaFoldDB" id="A0A5P2BNY5"/>
<dbReference type="InterPro" id="IPR009057">
    <property type="entry name" value="Homeodomain-like_sf"/>
</dbReference>
<name>A0A5P2BNY5_STRVZ</name>
<evidence type="ECO:0000256" key="1">
    <source>
        <dbReference type="ARBA" id="ARBA00023015"/>
    </source>
</evidence>
<keyword evidence="3" id="KW-0804">Transcription</keyword>
<dbReference type="InterPro" id="IPR001647">
    <property type="entry name" value="HTH_TetR"/>
</dbReference>
<dbReference type="Gene3D" id="1.10.357.10">
    <property type="entry name" value="Tetracycline Repressor, domain 2"/>
    <property type="match status" value="1"/>
</dbReference>
<dbReference type="GO" id="GO:0000976">
    <property type="term" value="F:transcription cis-regulatory region binding"/>
    <property type="evidence" value="ECO:0007669"/>
    <property type="project" value="TreeGrafter"/>
</dbReference>
<accession>A0A5P2BNY5</accession>
<sequence length="206" mass="22991">MSQQERATRTRNALIQAAAELFERHGYTRASLEDISTRAQVSRGALHFHFENKAALADAVEHAAAHAIRETAESTPPNPTSPLHTLMDLSHRMVHLLHHDTIVRAGFRLNCDPGPRTPLNLHQQWQAHVHHHVTQAANQQTLAPHITPHHLTATIVATTTGLEVLSRTNHNWLTPTPLTHFWQLLLPSITHPPTIDTHEPANTHAP</sequence>
<dbReference type="PANTHER" id="PTHR30055">
    <property type="entry name" value="HTH-TYPE TRANSCRIPTIONAL REGULATOR RUTR"/>
    <property type="match status" value="1"/>
</dbReference>
<keyword evidence="1" id="KW-0805">Transcription regulation</keyword>
<dbReference type="SUPFAM" id="SSF48498">
    <property type="entry name" value="Tetracyclin repressor-like, C-terminal domain"/>
    <property type="match status" value="1"/>
</dbReference>
<dbReference type="SUPFAM" id="SSF46689">
    <property type="entry name" value="Homeodomain-like"/>
    <property type="match status" value="1"/>
</dbReference>
<evidence type="ECO:0000256" key="2">
    <source>
        <dbReference type="ARBA" id="ARBA00023125"/>
    </source>
</evidence>
<dbReference type="InterPro" id="IPR036271">
    <property type="entry name" value="Tet_transcr_reg_TetR-rel_C_sf"/>
</dbReference>
<proteinExistence type="predicted"/>
<evidence type="ECO:0000256" key="4">
    <source>
        <dbReference type="PROSITE-ProRule" id="PRU00335"/>
    </source>
</evidence>
<evidence type="ECO:0000313" key="6">
    <source>
        <dbReference type="EMBL" id="QES32144.1"/>
    </source>
</evidence>
<dbReference type="EMBL" id="CP029192">
    <property type="protein sequence ID" value="QES32144.1"/>
    <property type="molecule type" value="Genomic_DNA"/>
</dbReference>
<dbReference type="PRINTS" id="PR00455">
    <property type="entry name" value="HTHTETR"/>
</dbReference>
<feature type="domain" description="HTH tetR-type" evidence="5">
    <location>
        <begin position="8"/>
        <end position="68"/>
    </location>
</feature>
<dbReference type="InterPro" id="IPR023772">
    <property type="entry name" value="DNA-bd_HTH_TetR-type_CS"/>
</dbReference>
<evidence type="ECO:0000313" key="7">
    <source>
        <dbReference type="Proteomes" id="UP000322927"/>
    </source>
</evidence>
<dbReference type="GO" id="GO:0003700">
    <property type="term" value="F:DNA-binding transcription factor activity"/>
    <property type="evidence" value="ECO:0007669"/>
    <property type="project" value="TreeGrafter"/>
</dbReference>
<protein>
    <submittedName>
        <fullName evidence="6">TetR family transcriptional regulator</fullName>
    </submittedName>
</protein>
<feature type="DNA-binding region" description="H-T-H motif" evidence="4">
    <location>
        <begin position="31"/>
        <end position="50"/>
    </location>
</feature>
<dbReference type="RefSeq" id="WP_150213489.1">
    <property type="nucleotide sequence ID" value="NZ_CP029192.1"/>
</dbReference>
<dbReference type="Pfam" id="PF00440">
    <property type="entry name" value="TetR_N"/>
    <property type="match status" value="1"/>
</dbReference>
<dbReference type="Proteomes" id="UP000322927">
    <property type="component" value="Chromosome"/>
</dbReference>
<keyword evidence="2 4" id="KW-0238">DNA-binding</keyword>
<dbReference type="OrthoDB" id="3237195at2"/>
<evidence type="ECO:0000259" key="5">
    <source>
        <dbReference type="PROSITE" id="PS50977"/>
    </source>
</evidence>
<dbReference type="NCBIfam" id="NF041196">
    <property type="entry name" value="ScbR_bind_reg"/>
    <property type="match status" value="1"/>
</dbReference>
<organism evidence="6 7">
    <name type="scientific">Streptomyces venezuelae</name>
    <dbReference type="NCBI Taxonomy" id="54571"/>
    <lineage>
        <taxon>Bacteria</taxon>
        <taxon>Bacillati</taxon>
        <taxon>Actinomycetota</taxon>
        <taxon>Actinomycetes</taxon>
        <taxon>Kitasatosporales</taxon>
        <taxon>Streptomycetaceae</taxon>
        <taxon>Streptomyces</taxon>
    </lineage>
</organism>
<dbReference type="PROSITE" id="PS01081">
    <property type="entry name" value="HTH_TETR_1"/>
    <property type="match status" value="1"/>
</dbReference>
<dbReference type="PROSITE" id="PS50977">
    <property type="entry name" value="HTH_TETR_2"/>
    <property type="match status" value="1"/>
</dbReference>
<reference evidence="6 7" key="1">
    <citation type="submission" date="2018-05" db="EMBL/GenBank/DDBJ databases">
        <title>Streptomyces venezuelae.</title>
        <authorList>
            <person name="Kim W."/>
            <person name="Lee N."/>
            <person name="Cho B.-K."/>
        </authorList>
    </citation>
    <scope>NUCLEOTIDE SEQUENCE [LARGE SCALE GENOMIC DNA]</scope>
    <source>
        <strain evidence="6 7">ATCC 14584</strain>
    </source>
</reference>
<dbReference type="PANTHER" id="PTHR30055:SF234">
    <property type="entry name" value="HTH-TYPE TRANSCRIPTIONAL REGULATOR BETI"/>
    <property type="match status" value="1"/>
</dbReference>
<dbReference type="InterPro" id="IPR047923">
    <property type="entry name" value="ArpA-like"/>
</dbReference>
<evidence type="ECO:0000256" key="3">
    <source>
        <dbReference type="ARBA" id="ARBA00023163"/>
    </source>
</evidence>
<gene>
    <name evidence="6" type="ORF">DEJ48_00745</name>
</gene>